<feature type="region of interest" description="Disordered" evidence="2">
    <location>
        <begin position="439"/>
        <end position="512"/>
    </location>
</feature>
<evidence type="ECO:0000313" key="4">
    <source>
        <dbReference type="Proteomes" id="UP000308267"/>
    </source>
</evidence>
<evidence type="ECO:0000256" key="2">
    <source>
        <dbReference type="SAM" id="MobiDB-lite"/>
    </source>
</evidence>
<dbReference type="EMBL" id="SJOL01006438">
    <property type="protein sequence ID" value="TGZ66844.1"/>
    <property type="molecule type" value="Genomic_DNA"/>
</dbReference>
<feature type="compositionally biased region" description="Polar residues" evidence="2">
    <location>
        <begin position="458"/>
        <end position="473"/>
    </location>
</feature>
<evidence type="ECO:0000313" key="3">
    <source>
        <dbReference type="EMBL" id="TGZ66843.1"/>
    </source>
</evidence>
<sequence>MRRTVTTPNLHRSTAPLARSTVRSATTRKHGKPTIQQRPKTQGGKSFSNVPSNIPEKQFAYLSTSTHLRRLLFNEPVCSPRQSASSSVKEKAAEDFSEEISLLKKKIAYQNAENQALNARCRQLKDSLAKKEKELAQLNDPAENAKLLQTLGDNRPQTMRTFRLLHQRIYRLEERLQEKESEYNRLVTDMKFTRIDELRIQLETTIAEVHRLQKENIMLSENLHRLTTERQSKSRKTVDDSERRDLLTRISTMGRVIKGLNDEKQELAAKNQHLLIRVQQILRNDDFPNDDIEQELRHLSQMDRPPTPPSRGDPDLVARMIETTLTDNVPKKKKALFATKVNEDMVTQPESIQCKLGTFETPGLRLNGDAATPVGNFDSSPAPSKHAVNEHCSIEKTECSTRGLLEQSKSGSTQVPVSEKEENSAVIIQRAWRAHKKYHSSKFQESQGNEEMTKVTSEDISAIQPSENSTNQVKEGKEGGSEASTFITDEEEVLPIIPCHQSSAENELYTGRRRSLSSIQTLEVDEEFESDKSAN</sequence>
<name>A0A4S2LSQ0_OPIFE</name>
<comment type="caution">
    <text evidence="3">The sequence shown here is derived from an EMBL/GenBank/DDBJ whole genome shotgun (WGS) entry which is preliminary data.</text>
</comment>
<proteinExistence type="predicted"/>
<dbReference type="OrthoDB" id="2136082at2759"/>
<reference evidence="3 4" key="1">
    <citation type="journal article" date="2019" name="BMC Genomics">
        <title>New insights from Opisthorchis felineus genome: update on genomics of the epidemiologically important liver flukes.</title>
        <authorList>
            <person name="Ershov N.I."/>
            <person name="Mordvinov V.A."/>
            <person name="Prokhortchouk E.B."/>
            <person name="Pakharukova M.Y."/>
            <person name="Gunbin K.V."/>
            <person name="Ustyantsev K."/>
            <person name="Genaev M.A."/>
            <person name="Blinov A.G."/>
            <person name="Mazur A."/>
            <person name="Boulygina E."/>
            <person name="Tsygankova S."/>
            <person name="Khrameeva E."/>
            <person name="Chekanov N."/>
            <person name="Fan G."/>
            <person name="Xiao A."/>
            <person name="Zhang H."/>
            <person name="Xu X."/>
            <person name="Yang H."/>
            <person name="Solovyev V."/>
            <person name="Lee S.M."/>
            <person name="Liu X."/>
            <person name="Afonnikov D.A."/>
            <person name="Skryabin K.G."/>
        </authorList>
    </citation>
    <scope>NUCLEOTIDE SEQUENCE [LARGE SCALE GENOMIC DNA]</scope>
    <source>
        <strain evidence="3">AK-0245</strain>
        <tissue evidence="3">Whole organism</tissue>
    </source>
</reference>
<evidence type="ECO:0000256" key="1">
    <source>
        <dbReference type="SAM" id="Coils"/>
    </source>
</evidence>
<protein>
    <submittedName>
        <fullName evidence="3">Uncharacterized protein</fullName>
    </submittedName>
</protein>
<dbReference type="EMBL" id="SJOL01006438">
    <property type="protein sequence ID" value="TGZ66843.1"/>
    <property type="molecule type" value="Genomic_DNA"/>
</dbReference>
<dbReference type="Proteomes" id="UP000308267">
    <property type="component" value="Unassembled WGS sequence"/>
</dbReference>
<keyword evidence="4" id="KW-1185">Reference proteome</keyword>
<organism evidence="3 4">
    <name type="scientific">Opisthorchis felineus</name>
    <dbReference type="NCBI Taxonomy" id="147828"/>
    <lineage>
        <taxon>Eukaryota</taxon>
        <taxon>Metazoa</taxon>
        <taxon>Spiralia</taxon>
        <taxon>Lophotrochozoa</taxon>
        <taxon>Platyhelminthes</taxon>
        <taxon>Trematoda</taxon>
        <taxon>Digenea</taxon>
        <taxon>Opisthorchiida</taxon>
        <taxon>Opisthorchiata</taxon>
        <taxon>Opisthorchiidae</taxon>
        <taxon>Opisthorchis</taxon>
    </lineage>
</organism>
<dbReference type="AlphaFoldDB" id="A0A4S2LSQ0"/>
<feature type="compositionally biased region" description="Polar residues" evidence="2">
    <location>
        <begin position="441"/>
        <end position="450"/>
    </location>
</feature>
<dbReference type="STRING" id="147828.A0A4S2LSQ0"/>
<accession>A0A4S2LSQ0</accession>
<keyword evidence="1" id="KW-0175">Coiled coil</keyword>
<feature type="region of interest" description="Disordered" evidence="2">
    <location>
        <begin position="1"/>
        <end position="52"/>
    </location>
</feature>
<feature type="coiled-coil region" evidence="1">
    <location>
        <begin position="162"/>
        <end position="229"/>
    </location>
</feature>
<gene>
    <name evidence="3" type="ORF">CRM22_005122</name>
</gene>
<feature type="compositionally biased region" description="Polar residues" evidence="2">
    <location>
        <begin position="34"/>
        <end position="52"/>
    </location>
</feature>
<feature type="compositionally biased region" description="Polar residues" evidence="2">
    <location>
        <begin position="1"/>
        <end position="12"/>
    </location>
</feature>